<dbReference type="PANTHER" id="PTHR11926:SF774">
    <property type="entry name" value="UDP-GLYCOSYLTRANSFERASE 85A1-RELATED"/>
    <property type="match status" value="1"/>
</dbReference>
<dbReference type="EC" id="2.4.1.-" evidence="4"/>
<dbReference type="KEGG" id="qlo:115972399"/>
<dbReference type="EMBL" id="LRBV02000012">
    <property type="status" value="NOT_ANNOTATED_CDS"/>
    <property type="molecule type" value="Genomic_DNA"/>
</dbReference>
<dbReference type="Proteomes" id="UP000594261">
    <property type="component" value="Chromosome 12"/>
</dbReference>
<dbReference type="FunFam" id="3.40.50.2000:FF:000027">
    <property type="entry name" value="Glycosyltransferase"/>
    <property type="match status" value="1"/>
</dbReference>
<dbReference type="OrthoDB" id="5835829at2759"/>
<dbReference type="InterPro" id="IPR035595">
    <property type="entry name" value="UDP_glycos_trans_CS"/>
</dbReference>
<evidence type="ECO:0000256" key="2">
    <source>
        <dbReference type="ARBA" id="ARBA00022679"/>
    </source>
</evidence>
<evidence type="ECO:0000259" key="5">
    <source>
        <dbReference type="Pfam" id="PF26168"/>
    </source>
</evidence>
<dbReference type="GeneID" id="115972399"/>
<dbReference type="AlphaFoldDB" id="A0A7N2N5H0"/>
<dbReference type="PANTHER" id="PTHR11926">
    <property type="entry name" value="GLUCOSYL/GLUCURONOSYL TRANSFERASES"/>
    <property type="match status" value="1"/>
</dbReference>
<keyword evidence="3" id="KW-0328">Glycosyltransferase</keyword>
<gene>
    <name evidence="6" type="primary">LOC115972399</name>
</gene>
<dbReference type="CDD" id="cd03784">
    <property type="entry name" value="GT1_Gtf-like"/>
    <property type="match status" value="1"/>
</dbReference>
<evidence type="ECO:0000313" key="6">
    <source>
        <dbReference type="EnsemblPlants" id="QL12p037099:mrna"/>
    </source>
</evidence>
<dbReference type="OMA" id="EDPHCLE"/>
<comment type="similarity">
    <text evidence="1 3">Belongs to the UDP-glycosyltransferase family.</text>
</comment>
<dbReference type="GO" id="GO:0080044">
    <property type="term" value="F:quercetin 7-O-glucosyltransferase activity"/>
    <property type="evidence" value="ECO:0007669"/>
    <property type="project" value="TreeGrafter"/>
</dbReference>
<reference evidence="6 7" key="1">
    <citation type="journal article" date="2016" name="G3 (Bethesda)">
        <title>First Draft Assembly and Annotation of the Genome of a California Endemic Oak Quercus lobata Nee (Fagaceae).</title>
        <authorList>
            <person name="Sork V.L."/>
            <person name="Fitz-Gibbon S.T."/>
            <person name="Puiu D."/>
            <person name="Crepeau M."/>
            <person name="Gugger P.F."/>
            <person name="Sherman R."/>
            <person name="Stevens K."/>
            <person name="Langley C.H."/>
            <person name="Pellegrini M."/>
            <person name="Salzberg S.L."/>
        </authorList>
    </citation>
    <scope>NUCLEOTIDE SEQUENCE [LARGE SCALE GENOMIC DNA]</scope>
    <source>
        <strain evidence="6 7">cv. SW786</strain>
    </source>
</reference>
<dbReference type="FunFam" id="3.40.50.2000:FF:000055">
    <property type="entry name" value="Glycosyltransferase"/>
    <property type="match status" value="1"/>
</dbReference>
<dbReference type="PROSITE" id="PS00375">
    <property type="entry name" value="UDPGT"/>
    <property type="match status" value="1"/>
</dbReference>
<name>A0A7N2N5H0_QUELO</name>
<dbReference type="Pfam" id="PF26168">
    <property type="entry name" value="Glyco_transf_N"/>
    <property type="match status" value="1"/>
</dbReference>
<dbReference type="RefSeq" id="XP_030948538.1">
    <property type="nucleotide sequence ID" value="XM_031092678.1"/>
</dbReference>
<protein>
    <recommendedName>
        <fullName evidence="4">Glycosyltransferase</fullName>
        <ecNumber evidence="4">2.4.1.-</ecNumber>
    </recommendedName>
</protein>
<evidence type="ECO:0000256" key="3">
    <source>
        <dbReference type="RuleBase" id="RU003718"/>
    </source>
</evidence>
<dbReference type="InterPro" id="IPR002213">
    <property type="entry name" value="UDP_glucos_trans"/>
</dbReference>
<evidence type="ECO:0000256" key="1">
    <source>
        <dbReference type="ARBA" id="ARBA00009995"/>
    </source>
</evidence>
<evidence type="ECO:0000256" key="4">
    <source>
        <dbReference type="RuleBase" id="RU362057"/>
    </source>
</evidence>
<keyword evidence="2 3" id="KW-0808">Transferase</keyword>
<dbReference type="Pfam" id="PF00201">
    <property type="entry name" value="UDPGT"/>
    <property type="match status" value="1"/>
</dbReference>
<evidence type="ECO:0000313" key="7">
    <source>
        <dbReference type="Proteomes" id="UP000594261"/>
    </source>
</evidence>
<dbReference type="SUPFAM" id="SSF53756">
    <property type="entry name" value="UDP-Glycosyltransferase/glycogen phosphorylase"/>
    <property type="match status" value="1"/>
</dbReference>
<sequence length="485" mass="54067">MGSLAFTEKPHAVCVPYPAQGHINPMLKLAKILHYKGFHITFVNTEYNHKRLLKSRGPDSLHALPSFQFEAIPDGLPDQSDIDATQDVPSLCASTQKNCLAPFRNLLLKLNDTSSSHVPPVTCIVSDGVMSFTLDAAAELGIPDVLFWTTSACGFMGYAQYRRLIEKGLTPLKDESYLTNGHLDTIIDWIPGMKGIRLRDLPSFIATTDLDDFMLNFAMVEAERARRASAVILNTFDALEHEVLEGLSTMYPSICSIGPLHLLVNQIPHKNYKLIGSNLWTEEESCIEWLDKREPNSVVYVNFGSITVMTSNQLIEFAWGLANSKQAFLWIIRPDLVRGDSAVLPPEFLEETRERGLLANWCSQEEVLSHPSIGGFLTHSGWNSTLESVCGGVPMISWPFFAEQQTNCRYTCIEWGIGMEIESDAKRGKIESLVRELMVGEKGQKLKKKADEWKKLAEETISPTGSSFVNLDKIINQVLLASATN</sequence>
<feature type="domain" description="Glycosyltransferase N-terminal" evidence="5">
    <location>
        <begin position="13"/>
        <end position="141"/>
    </location>
</feature>
<dbReference type="GO" id="GO:0080043">
    <property type="term" value="F:quercetin 3-O-glucosyltransferase activity"/>
    <property type="evidence" value="ECO:0007669"/>
    <property type="project" value="TreeGrafter"/>
</dbReference>
<reference evidence="6" key="2">
    <citation type="submission" date="2021-01" db="UniProtKB">
        <authorList>
            <consortium name="EnsemblPlants"/>
        </authorList>
    </citation>
    <scope>IDENTIFICATION</scope>
</reference>
<dbReference type="InterPro" id="IPR058980">
    <property type="entry name" value="Glyco_transf_N"/>
</dbReference>
<proteinExistence type="inferred from homology"/>
<dbReference type="Gramene" id="QL12p037099:mrna">
    <property type="protein sequence ID" value="QL12p037099:mrna"/>
    <property type="gene ID" value="QL12p037099"/>
</dbReference>
<dbReference type="FunCoup" id="A0A7N2N5H0">
    <property type="interactions" value="478"/>
</dbReference>
<keyword evidence="7" id="KW-1185">Reference proteome</keyword>
<organism evidence="6 7">
    <name type="scientific">Quercus lobata</name>
    <name type="common">Valley oak</name>
    <dbReference type="NCBI Taxonomy" id="97700"/>
    <lineage>
        <taxon>Eukaryota</taxon>
        <taxon>Viridiplantae</taxon>
        <taxon>Streptophyta</taxon>
        <taxon>Embryophyta</taxon>
        <taxon>Tracheophyta</taxon>
        <taxon>Spermatophyta</taxon>
        <taxon>Magnoliopsida</taxon>
        <taxon>eudicotyledons</taxon>
        <taxon>Gunneridae</taxon>
        <taxon>Pentapetalae</taxon>
        <taxon>rosids</taxon>
        <taxon>fabids</taxon>
        <taxon>Fagales</taxon>
        <taxon>Fagaceae</taxon>
        <taxon>Quercus</taxon>
    </lineage>
</organism>
<dbReference type="InParanoid" id="A0A7N2N5H0"/>
<dbReference type="Gene3D" id="3.40.50.2000">
    <property type="entry name" value="Glycogen Phosphorylase B"/>
    <property type="match status" value="2"/>
</dbReference>
<accession>A0A7N2N5H0</accession>
<dbReference type="EnsemblPlants" id="QL12p037099:mrna">
    <property type="protein sequence ID" value="QL12p037099:mrna"/>
    <property type="gene ID" value="QL12p037099"/>
</dbReference>